<dbReference type="PANTHER" id="PTHR28019:SF2">
    <property type="entry name" value="CELL MEMBRANE PROTEIN YLR413W-RELATED"/>
    <property type="match status" value="1"/>
</dbReference>
<keyword evidence="4" id="KW-1185">Reference proteome</keyword>
<dbReference type="GO" id="GO:0031505">
    <property type="term" value="P:fungal-type cell wall organization"/>
    <property type="evidence" value="ECO:0007669"/>
    <property type="project" value="TreeGrafter"/>
</dbReference>
<dbReference type="InterPro" id="IPR009571">
    <property type="entry name" value="SUR7/Rim9-like_fungi"/>
</dbReference>
<evidence type="ECO:0000313" key="4">
    <source>
        <dbReference type="Proteomes" id="UP000253664"/>
    </source>
</evidence>
<dbReference type="EMBL" id="LKCN02000016">
    <property type="protein sequence ID" value="RCI09303.1"/>
    <property type="molecule type" value="Genomic_DNA"/>
</dbReference>
<proteinExistence type="predicted"/>
<dbReference type="Pfam" id="PF06687">
    <property type="entry name" value="SUR7"/>
    <property type="match status" value="1"/>
</dbReference>
<dbReference type="OrthoDB" id="4926356at2759"/>
<evidence type="ECO:0000256" key="1">
    <source>
        <dbReference type="SAM" id="MobiDB-lite"/>
    </source>
</evidence>
<protein>
    <submittedName>
        <fullName evidence="3">Uncharacterized protein</fullName>
    </submittedName>
</protein>
<sequence>MLSKFFTKPVLSVSVVVVAVFAFISSVLTAVTLAAGARPNSNEELAILKVDMSRFNGARGLLPSSESGGGGGGGGGDLVDTIVKGGAKGIEGILTSLTGSSSTKASSRLVRRAPRSRGSRTTGSRDSSRDNPRDDSSRDDSRDKLSATRPVMPQYISLHVQTMCNGDFGGNIGASSQVRIKSCTAPGRPLKDVSEVVGLSNPLPGLTSRLLPTVVKETMQLSVDMLNSIQVLLTVVFAIGTASSFLSLLFIVISFFFQRMKILIYTNFILAAIAAAFVSGAFIGADLFFAYVAKRTNRVFKDFNIHAELGSTFLGVSIAAAFFSISVFIYWLIRVVLLFRESIFSKMPAISKLKGLIKRKKVTDAEPGATNAHVEGEKPAGEASAPGGFF</sequence>
<keyword evidence="2" id="KW-0812">Transmembrane</keyword>
<evidence type="ECO:0000313" key="3">
    <source>
        <dbReference type="EMBL" id="RCI09303.1"/>
    </source>
</evidence>
<feature type="transmembrane region" description="Helical" evidence="2">
    <location>
        <begin position="313"/>
        <end position="337"/>
    </location>
</feature>
<dbReference type="InterPro" id="IPR052413">
    <property type="entry name" value="SUR7_domain"/>
</dbReference>
<feature type="compositionally biased region" description="Basic residues" evidence="1">
    <location>
        <begin position="109"/>
        <end position="118"/>
    </location>
</feature>
<accession>A0A367L4E0</accession>
<dbReference type="Proteomes" id="UP000253664">
    <property type="component" value="Unassembled WGS sequence"/>
</dbReference>
<name>A0A367L4E0_9HYPO</name>
<reference evidence="3 4" key="1">
    <citation type="journal article" date="2015" name="BMC Genomics">
        <title>Insights from the genome of Ophiocordyceps polyrhachis-furcata to pathogenicity and host specificity in insect fungi.</title>
        <authorList>
            <person name="Wichadakul D."/>
            <person name="Kobmoo N."/>
            <person name="Ingsriswang S."/>
            <person name="Tangphatsornruang S."/>
            <person name="Chantasingh D."/>
            <person name="Luangsa-ard J.J."/>
            <person name="Eurwilaichitr L."/>
        </authorList>
    </citation>
    <scope>NUCLEOTIDE SEQUENCE [LARGE SCALE GENOMIC DNA]</scope>
    <source>
        <strain evidence="3 4">BCC 54312</strain>
    </source>
</reference>
<feature type="transmembrane region" description="Helical" evidence="2">
    <location>
        <begin position="231"/>
        <end position="257"/>
    </location>
</feature>
<keyword evidence="2" id="KW-1133">Transmembrane helix</keyword>
<dbReference type="GO" id="GO:0051285">
    <property type="term" value="C:cell cortex of cell tip"/>
    <property type="evidence" value="ECO:0007669"/>
    <property type="project" value="TreeGrafter"/>
</dbReference>
<gene>
    <name evidence="3" type="ORF">L249_1458</name>
</gene>
<evidence type="ECO:0000256" key="2">
    <source>
        <dbReference type="SAM" id="Phobius"/>
    </source>
</evidence>
<dbReference type="PANTHER" id="PTHR28019">
    <property type="entry name" value="CELL MEMBRANE PROTEIN YLR413W-RELATED"/>
    <property type="match status" value="1"/>
</dbReference>
<organism evidence="3 4">
    <name type="scientific">Ophiocordyceps polyrhachis-furcata BCC 54312</name>
    <dbReference type="NCBI Taxonomy" id="1330021"/>
    <lineage>
        <taxon>Eukaryota</taxon>
        <taxon>Fungi</taxon>
        <taxon>Dikarya</taxon>
        <taxon>Ascomycota</taxon>
        <taxon>Pezizomycotina</taxon>
        <taxon>Sordariomycetes</taxon>
        <taxon>Hypocreomycetidae</taxon>
        <taxon>Hypocreales</taxon>
        <taxon>Ophiocordycipitaceae</taxon>
        <taxon>Ophiocordyceps</taxon>
    </lineage>
</organism>
<keyword evidence="2" id="KW-0472">Membrane</keyword>
<comment type="caution">
    <text evidence="3">The sequence shown here is derived from an EMBL/GenBank/DDBJ whole genome shotgun (WGS) entry which is preliminary data.</text>
</comment>
<feature type="compositionally biased region" description="Basic and acidic residues" evidence="1">
    <location>
        <begin position="126"/>
        <end position="146"/>
    </location>
</feature>
<dbReference type="AlphaFoldDB" id="A0A367L4E0"/>
<feature type="region of interest" description="Disordered" evidence="1">
    <location>
        <begin position="368"/>
        <end position="390"/>
    </location>
</feature>
<feature type="region of interest" description="Disordered" evidence="1">
    <location>
        <begin position="103"/>
        <end position="148"/>
    </location>
</feature>
<feature type="transmembrane region" description="Helical" evidence="2">
    <location>
        <begin position="269"/>
        <end position="293"/>
    </location>
</feature>
<dbReference type="GO" id="GO:0005886">
    <property type="term" value="C:plasma membrane"/>
    <property type="evidence" value="ECO:0007669"/>
    <property type="project" value="InterPro"/>
</dbReference>